<feature type="transmembrane region" description="Helical" evidence="1">
    <location>
        <begin position="16"/>
        <end position="35"/>
    </location>
</feature>
<reference evidence="2 3" key="1">
    <citation type="submission" date="2024-01" db="EMBL/GenBank/DDBJ databases">
        <title>The genome of the rayed Mediterranean limpet Patella caerulea (Linnaeus, 1758).</title>
        <authorList>
            <person name="Anh-Thu Weber A."/>
            <person name="Halstead-Nussloch G."/>
        </authorList>
    </citation>
    <scope>NUCLEOTIDE SEQUENCE [LARGE SCALE GENOMIC DNA]</scope>
    <source>
        <strain evidence="2">AATW-2023a</strain>
        <tissue evidence="2">Whole specimen</tissue>
    </source>
</reference>
<dbReference type="AlphaFoldDB" id="A0AAN8K1Z0"/>
<keyword evidence="1" id="KW-1133">Transmembrane helix</keyword>
<dbReference type="Proteomes" id="UP001347796">
    <property type="component" value="Unassembled WGS sequence"/>
</dbReference>
<evidence type="ECO:0000313" key="3">
    <source>
        <dbReference type="Proteomes" id="UP001347796"/>
    </source>
</evidence>
<proteinExistence type="predicted"/>
<comment type="caution">
    <text evidence="2">The sequence shown here is derived from an EMBL/GenBank/DDBJ whole genome shotgun (WGS) entry which is preliminary data.</text>
</comment>
<evidence type="ECO:0000256" key="1">
    <source>
        <dbReference type="SAM" id="Phobius"/>
    </source>
</evidence>
<gene>
    <name evidence="2" type="ORF">SNE40_006793</name>
</gene>
<protein>
    <submittedName>
        <fullName evidence="2">Uncharacterized protein</fullName>
    </submittedName>
</protein>
<accession>A0AAN8K1Z0</accession>
<name>A0AAN8K1Z0_PATCE</name>
<sequence>MIHICGGDPATSGNGMTWFGTAYISNSMLGLSIYLQKWKKYALPVTLSVKMELLSNKNPALNKACEIGSLDSWRCACWEDIIGLKELEDVQLGYLDVQNILTFRVQCCLTEDNIDSFSSFPLFT</sequence>
<evidence type="ECO:0000313" key="2">
    <source>
        <dbReference type="EMBL" id="KAK6184293.1"/>
    </source>
</evidence>
<keyword evidence="3" id="KW-1185">Reference proteome</keyword>
<keyword evidence="1" id="KW-0472">Membrane</keyword>
<keyword evidence="1" id="KW-0812">Transmembrane</keyword>
<organism evidence="2 3">
    <name type="scientific">Patella caerulea</name>
    <name type="common">Rayed Mediterranean limpet</name>
    <dbReference type="NCBI Taxonomy" id="87958"/>
    <lineage>
        <taxon>Eukaryota</taxon>
        <taxon>Metazoa</taxon>
        <taxon>Spiralia</taxon>
        <taxon>Lophotrochozoa</taxon>
        <taxon>Mollusca</taxon>
        <taxon>Gastropoda</taxon>
        <taxon>Patellogastropoda</taxon>
        <taxon>Patelloidea</taxon>
        <taxon>Patellidae</taxon>
        <taxon>Patella</taxon>
    </lineage>
</organism>
<dbReference type="EMBL" id="JAZGQO010000006">
    <property type="protein sequence ID" value="KAK6184293.1"/>
    <property type="molecule type" value="Genomic_DNA"/>
</dbReference>